<accession>A0ABV1SFT8</accession>
<keyword evidence="2" id="KW-1185">Reference proteome</keyword>
<evidence type="ECO:0000313" key="2">
    <source>
        <dbReference type="Proteomes" id="UP001438953"/>
    </source>
</evidence>
<dbReference type="EMBL" id="JAYWLC010000004">
    <property type="protein sequence ID" value="MER5171389.1"/>
    <property type="molecule type" value="Genomic_DNA"/>
</dbReference>
<proteinExistence type="predicted"/>
<organism evidence="1 2">
    <name type="scientific">Thioclava kandeliae</name>
    <dbReference type="NCBI Taxonomy" id="3070818"/>
    <lineage>
        <taxon>Bacteria</taxon>
        <taxon>Pseudomonadati</taxon>
        <taxon>Pseudomonadota</taxon>
        <taxon>Alphaproteobacteria</taxon>
        <taxon>Rhodobacterales</taxon>
        <taxon>Paracoccaceae</taxon>
        <taxon>Thioclava</taxon>
    </lineage>
</organism>
<comment type="caution">
    <text evidence="1">The sequence shown here is derived from an EMBL/GenBank/DDBJ whole genome shotgun (WGS) entry which is preliminary data.</text>
</comment>
<reference evidence="1 2" key="1">
    <citation type="submission" date="2024-06" db="EMBL/GenBank/DDBJ databases">
        <title>Thioclava kandeliae sp. nov. from a rhizosphere soil sample of Kandelia candel in a mangrove.</title>
        <authorList>
            <person name="Mu T."/>
        </authorList>
    </citation>
    <scope>NUCLEOTIDE SEQUENCE [LARGE SCALE GENOMIC DNA]</scope>
    <source>
        <strain evidence="1 2">CPCC 100088</strain>
    </source>
</reference>
<gene>
    <name evidence="1" type="ORF">VSX56_06310</name>
</gene>
<dbReference type="Pfam" id="PF20083">
    <property type="entry name" value="DUF6477"/>
    <property type="match status" value="1"/>
</dbReference>
<sequence>MTEFDNRLEKLKRPKLLVRAARIGAALYKPERDLRRIMVLYQITNTADILTQLLEKEAEIDSVRRRVATQWRKYDPARHIELLAAIIWEARDTAQLRAL</sequence>
<dbReference type="InterPro" id="IPR045516">
    <property type="entry name" value="DUF6477"/>
</dbReference>
<protein>
    <submittedName>
        <fullName evidence="1">DUF6477 family protein</fullName>
    </submittedName>
</protein>
<name>A0ABV1SFT8_9RHOB</name>
<dbReference type="Proteomes" id="UP001438953">
    <property type="component" value="Unassembled WGS sequence"/>
</dbReference>
<dbReference type="RefSeq" id="WP_350935696.1">
    <property type="nucleotide sequence ID" value="NZ_JAYWLC010000004.1"/>
</dbReference>
<evidence type="ECO:0000313" key="1">
    <source>
        <dbReference type="EMBL" id="MER5171389.1"/>
    </source>
</evidence>